<dbReference type="Pfam" id="PF00108">
    <property type="entry name" value="Thiolase_N"/>
    <property type="match status" value="1"/>
</dbReference>
<sequence>MTRSATNAPVLVAPWRTPIGNAGHGFADLTTTDLAAPVLQAAMRTLLDAGCTTQVDDVVLGNCLGPGGDPARIASLAAGLGVDVPGVTVDRQCGSGLDAVMQAAARVRCGDDQLILAGGVESASTAPWRFWPTRRSAKQDSGAELVRYTRAPFAPTGFPDPDMGVAADDLARIRGISRERQDAYASRSHMAAAATDFTDEIVPVAGIFRDQRIRPNMSEGRLARLRPTFTADGTVTAGNSCGISDGAAVIAVTTAARAEGLPALRILGSAVAGSDPALPGLGPVPAIEKVLARTGVALSDIGIVEITEAFASVVLAVSDELGLDESALCPQGGAIAMGHPWGASGAILLVRLARQMSTSSGPELGLAACAIGGGQGIAMIVERVQ</sequence>
<dbReference type="Gene3D" id="3.40.47.10">
    <property type="match status" value="1"/>
</dbReference>
<evidence type="ECO:0000256" key="5">
    <source>
        <dbReference type="ARBA" id="ARBA00040529"/>
    </source>
</evidence>
<dbReference type="EC" id="2.3.1.9" evidence="2"/>
<dbReference type="PANTHER" id="PTHR18919">
    <property type="entry name" value="ACETYL-COA C-ACYLTRANSFERASE"/>
    <property type="match status" value="1"/>
</dbReference>
<dbReference type="Proteomes" id="UP001432000">
    <property type="component" value="Chromosome"/>
</dbReference>
<dbReference type="PIRSF" id="PIRSF000429">
    <property type="entry name" value="Ac-CoA_Ac_transf"/>
    <property type="match status" value="1"/>
</dbReference>
<evidence type="ECO:0000259" key="8">
    <source>
        <dbReference type="Pfam" id="PF02803"/>
    </source>
</evidence>
<proteinExistence type="inferred from homology"/>
<dbReference type="InterPro" id="IPR016039">
    <property type="entry name" value="Thiolase-like"/>
</dbReference>
<feature type="domain" description="Thiolase N-terminal" evidence="7">
    <location>
        <begin position="10"/>
        <end position="254"/>
    </location>
</feature>
<dbReference type="RefSeq" id="WP_338886330.1">
    <property type="nucleotide sequence ID" value="NZ_CP147846.1"/>
</dbReference>
<evidence type="ECO:0000256" key="1">
    <source>
        <dbReference type="ARBA" id="ARBA00010982"/>
    </source>
</evidence>
<dbReference type="InterPro" id="IPR002155">
    <property type="entry name" value="Thiolase"/>
</dbReference>
<evidence type="ECO:0000256" key="2">
    <source>
        <dbReference type="ARBA" id="ARBA00012705"/>
    </source>
</evidence>
<name>A0ABZ2PG22_9NOCA</name>
<comment type="similarity">
    <text evidence="1 6">Belongs to the thiolase-like superfamily. Thiolase family.</text>
</comment>
<evidence type="ECO:0000256" key="3">
    <source>
        <dbReference type="ARBA" id="ARBA00022679"/>
    </source>
</evidence>
<evidence type="ECO:0000256" key="4">
    <source>
        <dbReference type="ARBA" id="ARBA00023315"/>
    </source>
</evidence>
<keyword evidence="3 6" id="KW-0808">Transferase</keyword>
<evidence type="ECO:0000313" key="10">
    <source>
        <dbReference type="Proteomes" id="UP001432000"/>
    </source>
</evidence>
<dbReference type="EMBL" id="CP147846">
    <property type="protein sequence ID" value="WXG66892.1"/>
    <property type="molecule type" value="Genomic_DNA"/>
</dbReference>
<dbReference type="PANTHER" id="PTHR18919:SF107">
    <property type="entry name" value="ACETYL-COA ACETYLTRANSFERASE, CYTOSOLIC"/>
    <property type="match status" value="1"/>
</dbReference>
<dbReference type="GO" id="GO:0016746">
    <property type="term" value="F:acyltransferase activity"/>
    <property type="evidence" value="ECO:0007669"/>
    <property type="project" value="UniProtKB-KW"/>
</dbReference>
<evidence type="ECO:0000313" key="9">
    <source>
        <dbReference type="EMBL" id="WXG66892.1"/>
    </source>
</evidence>
<dbReference type="InterPro" id="IPR020616">
    <property type="entry name" value="Thiolase_N"/>
</dbReference>
<dbReference type="CDD" id="cd00751">
    <property type="entry name" value="thiolase"/>
    <property type="match status" value="1"/>
</dbReference>
<evidence type="ECO:0000256" key="6">
    <source>
        <dbReference type="RuleBase" id="RU003557"/>
    </source>
</evidence>
<dbReference type="InterPro" id="IPR020617">
    <property type="entry name" value="Thiolase_C"/>
</dbReference>
<dbReference type="NCBIfam" id="TIGR01930">
    <property type="entry name" value="AcCoA-C-Actrans"/>
    <property type="match status" value="1"/>
</dbReference>
<dbReference type="Pfam" id="PF02803">
    <property type="entry name" value="Thiolase_C"/>
    <property type="match status" value="1"/>
</dbReference>
<protein>
    <recommendedName>
        <fullName evidence="5">Probable acetyl-CoA acetyltransferase</fullName>
        <ecNumber evidence="2">2.3.1.9</ecNumber>
    </recommendedName>
</protein>
<keyword evidence="4 6" id="KW-0012">Acyltransferase</keyword>
<organism evidence="9 10">
    <name type="scientific">Rhodococcus sovatensis</name>
    <dbReference type="NCBI Taxonomy" id="1805840"/>
    <lineage>
        <taxon>Bacteria</taxon>
        <taxon>Bacillati</taxon>
        <taxon>Actinomycetota</taxon>
        <taxon>Actinomycetes</taxon>
        <taxon>Mycobacteriales</taxon>
        <taxon>Nocardiaceae</taxon>
        <taxon>Rhodococcus</taxon>
    </lineage>
</organism>
<evidence type="ECO:0000259" key="7">
    <source>
        <dbReference type="Pfam" id="PF00108"/>
    </source>
</evidence>
<gene>
    <name evidence="9" type="ORF">WDS16_16625</name>
</gene>
<dbReference type="SUPFAM" id="SSF53901">
    <property type="entry name" value="Thiolase-like"/>
    <property type="match status" value="2"/>
</dbReference>
<keyword evidence="10" id="KW-1185">Reference proteome</keyword>
<reference evidence="9 10" key="1">
    <citation type="submission" date="2024-03" db="EMBL/GenBank/DDBJ databases">
        <title>Natural products discovery in diverse microorganisms through a two-stage MS feature dereplication strategy.</title>
        <authorList>
            <person name="Zhang R."/>
        </authorList>
    </citation>
    <scope>NUCLEOTIDE SEQUENCE [LARGE SCALE GENOMIC DNA]</scope>
    <source>
        <strain evidence="9 10">18930</strain>
    </source>
</reference>
<feature type="domain" description="Thiolase C-terminal" evidence="8">
    <location>
        <begin position="265"/>
        <end position="383"/>
    </location>
</feature>
<accession>A0ABZ2PG22</accession>